<dbReference type="GeneID" id="96010957"/>
<evidence type="ECO:0000313" key="2">
    <source>
        <dbReference type="EMBL" id="KAL1581936.1"/>
    </source>
</evidence>
<proteinExistence type="predicted"/>
<dbReference type="Proteomes" id="UP000803884">
    <property type="component" value="Unassembled WGS sequence"/>
</dbReference>
<evidence type="ECO:0000256" key="1">
    <source>
        <dbReference type="SAM" id="MobiDB-lite"/>
    </source>
</evidence>
<gene>
    <name evidence="2" type="ORF">WHR41_09516</name>
</gene>
<comment type="caution">
    <text evidence="2">The sequence shown here is derived from an EMBL/GenBank/DDBJ whole genome shotgun (WGS) entry which is preliminary data.</text>
</comment>
<keyword evidence="3" id="KW-1185">Reference proteome</keyword>
<organism evidence="2 3">
    <name type="scientific">Cladosporium halotolerans</name>
    <dbReference type="NCBI Taxonomy" id="1052096"/>
    <lineage>
        <taxon>Eukaryota</taxon>
        <taxon>Fungi</taxon>
        <taxon>Dikarya</taxon>
        <taxon>Ascomycota</taxon>
        <taxon>Pezizomycotina</taxon>
        <taxon>Dothideomycetes</taxon>
        <taxon>Dothideomycetidae</taxon>
        <taxon>Cladosporiales</taxon>
        <taxon>Cladosporiaceae</taxon>
        <taxon>Cladosporium</taxon>
    </lineage>
</organism>
<accession>A0AB34KDT8</accession>
<dbReference type="EMBL" id="JAAQHG020000096">
    <property type="protein sequence ID" value="KAL1581936.1"/>
    <property type="molecule type" value="Genomic_DNA"/>
</dbReference>
<name>A0AB34KDT8_9PEZI</name>
<dbReference type="RefSeq" id="XP_069225043.1">
    <property type="nucleotide sequence ID" value="XM_069378119.1"/>
</dbReference>
<reference evidence="2 3" key="1">
    <citation type="journal article" date="2020" name="Microbiol. Resour. Announc.">
        <title>Draft Genome Sequence of a Cladosporium Species Isolated from the Mesophotic Ascidian Didemnum maculosum.</title>
        <authorList>
            <person name="Gioti A."/>
            <person name="Siaperas R."/>
            <person name="Nikolaivits E."/>
            <person name="Le Goff G."/>
            <person name="Ouazzani J."/>
            <person name="Kotoulas G."/>
            <person name="Topakas E."/>
        </authorList>
    </citation>
    <scope>NUCLEOTIDE SEQUENCE [LARGE SCALE GENOMIC DNA]</scope>
    <source>
        <strain evidence="2 3">TM138-S3</strain>
    </source>
</reference>
<evidence type="ECO:0000313" key="3">
    <source>
        <dbReference type="Proteomes" id="UP000803884"/>
    </source>
</evidence>
<sequence>MASETITAETLAKTSALHQVKRLEEQEDWPEWSKQMRNYLIMNGYNSILVKQTETPDRRSEEADAAYEARVEAWEDRQARALAAIRDRCGYNAEAIVHECATIKKAFEELRSNYQPSGSGEYDRLCSRFNDIALSVCSGVGNFGSELRKIWEQMRAIDKSVALPEALVVQKFLYGLGSEFTDFRTSFNLHNTIVPITVAGKTQDAVTLKKTIAAAEEFEARNLKTEGSKVFLARTSGEKRAITGFKRKQCPHCGNIHGRDCWKLDDRNAPEWWKQRADLQDRLAPPKRRRGEDNAGVTRMGPRGSKSPERGYSAVLLTSSPKLRSTLEETCLFKNNVASGEAMTVHRGTNLWDAWILDTGASGHLVGRKDVFVQGTYETLNGVVSNGIGGAQVTPIGKGTIRILCKSNDGPH</sequence>
<feature type="region of interest" description="Disordered" evidence="1">
    <location>
        <begin position="283"/>
        <end position="310"/>
    </location>
</feature>
<dbReference type="Pfam" id="PF14223">
    <property type="entry name" value="Retrotran_gag_2"/>
    <property type="match status" value="1"/>
</dbReference>
<protein>
    <submittedName>
        <fullName evidence="2">Uncharacterized protein</fullName>
    </submittedName>
</protein>
<dbReference type="AlphaFoldDB" id="A0AB34KDT8"/>